<dbReference type="SUPFAM" id="SSF53098">
    <property type="entry name" value="Ribonuclease H-like"/>
    <property type="match status" value="1"/>
</dbReference>
<dbReference type="InterPro" id="IPR036397">
    <property type="entry name" value="RNaseH_sf"/>
</dbReference>
<reference evidence="3 4" key="1">
    <citation type="submission" date="2018-10" db="EMBL/GenBank/DDBJ databases">
        <title>Genome sequencing of Arthrobacter oryzae TNB02.</title>
        <authorList>
            <person name="Cho Y.-J."/>
            <person name="Cho A."/>
            <person name="Kim O.-S."/>
        </authorList>
    </citation>
    <scope>NUCLEOTIDE SEQUENCE [LARGE SCALE GENOMIC DNA]</scope>
    <source>
        <strain evidence="3 4">TNB02</strain>
    </source>
</reference>
<evidence type="ECO:0000259" key="2">
    <source>
        <dbReference type="PROSITE" id="PS50994"/>
    </source>
</evidence>
<dbReference type="GO" id="GO:0003676">
    <property type="term" value="F:nucleic acid binding"/>
    <property type="evidence" value="ECO:0007669"/>
    <property type="project" value="InterPro"/>
</dbReference>
<feature type="compositionally biased region" description="Polar residues" evidence="1">
    <location>
        <begin position="338"/>
        <end position="347"/>
    </location>
</feature>
<name>A0A3N0CBE2_9MICC</name>
<evidence type="ECO:0000313" key="4">
    <source>
        <dbReference type="Proteomes" id="UP000273807"/>
    </source>
</evidence>
<dbReference type="PANTHER" id="PTHR46889:SF4">
    <property type="entry name" value="TRANSPOSASE INSO FOR INSERTION SEQUENCE ELEMENT IS911B-RELATED"/>
    <property type="match status" value="1"/>
</dbReference>
<proteinExistence type="predicted"/>
<dbReference type="PROSITE" id="PS50994">
    <property type="entry name" value="INTEGRASE"/>
    <property type="match status" value="1"/>
</dbReference>
<protein>
    <submittedName>
        <fullName evidence="3">IS3 family transposase</fullName>
    </submittedName>
</protein>
<evidence type="ECO:0000256" key="1">
    <source>
        <dbReference type="SAM" id="MobiDB-lite"/>
    </source>
</evidence>
<accession>A0A3N0CBE2</accession>
<dbReference type="NCBIfam" id="NF033516">
    <property type="entry name" value="transpos_IS3"/>
    <property type="match status" value="1"/>
</dbReference>
<dbReference type="InterPro" id="IPR012337">
    <property type="entry name" value="RNaseH-like_sf"/>
</dbReference>
<dbReference type="InterPro" id="IPR001584">
    <property type="entry name" value="Integrase_cat-core"/>
</dbReference>
<dbReference type="InterPro" id="IPR048020">
    <property type="entry name" value="Transpos_IS3"/>
</dbReference>
<organism evidence="3 4">
    <name type="scientific">Arthrobacter oryzae</name>
    <dbReference type="NCBI Taxonomy" id="409290"/>
    <lineage>
        <taxon>Bacteria</taxon>
        <taxon>Bacillati</taxon>
        <taxon>Actinomycetota</taxon>
        <taxon>Actinomycetes</taxon>
        <taxon>Micrococcales</taxon>
        <taxon>Micrococcaceae</taxon>
        <taxon>Arthrobacter</taxon>
    </lineage>
</organism>
<dbReference type="AlphaFoldDB" id="A0A3N0CBE2"/>
<dbReference type="Pfam" id="PF00665">
    <property type="entry name" value="rve"/>
    <property type="match status" value="1"/>
</dbReference>
<feature type="region of interest" description="Disordered" evidence="1">
    <location>
        <begin position="315"/>
        <end position="347"/>
    </location>
</feature>
<evidence type="ECO:0000313" key="3">
    <source>
        <dbReference type="EMBL" id="RNL60366.1"/>
    </source>
</evidence>
<dbReference type="GO" id="GO:0015074">
    <property type="term" value="P:DNA integration"/>
    <property type="evidence" value="ECO:0007669"/>
    <property type="project" value="InterPro"/>
</dbReference>
<dbReference type="Gene3D" id="3.30.420.10">
    <property type="entry name" value="Ribonuclease H-like superfamily/Ribonuclease H"/>
    <property type="match status" value="1"/>
</dbReference>
<dbReference type="PANTHER" id="PTHR46889">
    <property type="entry name" value="TRANSPOSASE INSF FOR INSERTION SEQUENCE IS3B-RELATED"/>
    <property type="match status" value="1"/>
</dbReference>
<gene>
    <name evidence="3" type="ORF">D7003_01435</name>
</gene>
<keyword evidence="4" id="KW-1185">Reference proteome</keyword>
<dbReference type="InterPro" id="IPR050900">
    <property type="entry name" value="Transposase_IS3/IS150/IS904"/>
</dbReference>
<feature type="compositionally biased region" description="Basic residues" evidence="1">
    <location>
        <begin position="315"/>
        <end position="324"/>
    </location>
</feature>
<dbReference type="Proteomes" id="UP000273807">
    <property type="component" value="Unassembled WGS sequence"/>
</dbReference>
<dbReference type="EMBL" id="RBED01000022">
    <property type="protein sequence ID" value="RNL60366.1"/>
    <property type="molecule type" value="Genomic_DNA"/>
</dbReference>
<dbReference type="OrthoDB" id="52928at2"/>
<comment type="caution">
    <text evidence="3">The sequence shown here is derived from an EMBL/GenBank/DDBJ whole genome shotgun (WGS) entry which is preliminary data.</text>
</comment>
<sequence length="347" mass="38394">MVGAKVWKDIALTFAGNLITAGWSAVKTCALLGLHRTTWYRHLSPPVPAGVTVPRRDRAYPNRITTAEAEEFMELLNSEDYGNLSVTQAYYRMLDAGYCSFSIAAAHRIVAAHGQNGDRRALRGGTGPGRVKPVLVATAPNQLWSWDITMLHGSGKHTYKLYTIIDVYSRKVVGHRVEHGETAALAAALIRDAVAGNRQRPAVLHADNGGPMRAGTTLDLARSLGIELSYSRPRVSNDNPYSESLFKTVKYDLDFPPRFQDLQHARAHMAAFLADYNANHRHSGLNYYTPDTVHHGLVEQARRQRQATLDACHARNPHRYRRKPTAPGAPGHAGINYKETNQLSQTA</sequence>
<dbReference type="RefSeq" id="WP_123253733.1">
    <property type="nucleotide sequence ID" value="NZ_RBED01000022.1"/>
</dbReference>
<feature type="domain" description="Integrase catalytic" evidence="2">
    <location>
        <begin position="136"/>
        <end position="298"/>
    </location>
</feature>